<dbReference type="GO" id="GO:0008270">
    <property type="term" value="F:zinc ion binding"/>
    <property type="evidence" value="ECO:0007669"/>
    <property type="project" value="UniProtKB-KW"/>
</dbReference>
<feature type="region of interest" description="Disordered" evidence="5">
    <location>
        <begin position="333"/>
        <end position="366"/>
    </location>
</feature>
<keyword evidence="8" id="KW-1185">Reference proteome</keyword>
<evidence type="ECO:0000256" key="1">
    <source>
        <dbReference type="ARBA" id="ARBA00022723"/>
    </source>
</evidence>
<dbReference type="Gene3D" id="3.30.50.10">
    <property type="entry name" value="Erythroid Transcription Factor GATA-1, subunit A"/>
    <property type="match status" value="1"/>
</dbReference>
<sequence>MSAAKISTMRPPSTSEEAGSGPPQAELRRPRHPVLSRSLSTSSKVPSVPYLLNISGGSSALHDEDKRALTPPASSTKMQFLSPGWPGSSSAEASPIEARSRRRQSSMDSLMRAAATVESDSELNQLYQDKLSFIIELKNRISDEIRDWPVVQEPEKPSTPNRETGAKILLDRISAEQLSSLGNVVCRLKETVEELAELKSQTPHIKENMASKLQRDLTLGTPQRRVTLPPMESLTMNLPQQEQSAFHSYRFPSGTTNPPTLAQQQQQQHQRQQQQQRHHQSAHQHQVITSWPLAAHSHTSPTESSHRFTLSDPAAYTGPTAMPVIFKSPAAQSSLGSDKFHSKKKSKNFKFQKKRKKSLPELSLGPPQYRRSLTQGLIIAENVRQTEQATTSCVHCKEGITPEWRRGPYGNRTLCNACGLFYRKLIKKFSTRDANILMRYKRQINPEDRRVPSDMDVPETFIAQLEGDPNLDSDFNTIGGLASNYKLG</sequence>
<dbReference type="InterPro" id="IPR013088">
    <property type="entry name" value="Znf_NHR/GATA"/>
</dbReference>
<evidence type="ECO:0000256" key="5">
    <source>
        <dbReference type="SAM" id="MobiDB-lite"/>
    </source>
</evidence>
<feature type="compositionally biased region" description="Basic residues" evidence="5">
    <location>
        <begin position="341"/>
        <end position="357"/>
    </location>
</feature>
<feature type="region of interest" description="Disordered" evidence="5">
    <location>
        <begin position="1"/>
        <end position="105"/>
    </location>
</feature>
<evidence type="ECO:0000256" key="3">
    <source>
        <dbReference type="ARBA" id="ARBA00022833"/>
    </source>
</evidence>
<organism evidence="7 8">
    <name type="scientific">Zygosaccharomyces bailii (strain CLIB 213 / ATCC 58445 / CBS 680 / BCRC 21525 / NBRC 1098 / NCYC 1416 / NRRL Y-2227)</name>
    <dbReference type="NCBI Taxonomy" id="1333698"/>
    <lineage>
        <taxon>Eukaryota</taxon>
        <taxon>Fungi</taxon>
        <taxon>Dikarya</taxon>
        <taxon>Ascomycota</taxon>
        <taxon>Saccharomycotina</taxon>
        <taxon>Saccharomycetes</taxon>
        <taxon>Saccharomycetales</taxon>
        <taxon>Saccharomycetaceae</taxon>
        <taxon>Zygosaccharomyces</taxon>
    </lineage>
</organism>
<protein>
    <submittedName>
        <fullName evidence="7">BN860_10792g1_1</fullName>
    </submittedName>
</protein>
<dbReference type="OrthoDB" id="2162994at2759"/>
<feature type="region of interest" description="Disordered" evidence="5">
    <location>
        <begin position="248"/>
        <end position="286"/>
    </location>
</feature>
<evidence type="ECO:0000259" key="6">
    <source>
        <dbReference type="PROSITE" id="PS50114"/>
    </source>
</evidence>
<dbReference type="PROSITE" id="PS00344">
    <property type="entry name" value="GATA_ZN_FINGER_1"/>
    <property type="match status" value="1"/>
</dbReference>
<dbReference type="CDD" id="cd00202">
    <property type="entry name" value="ZnF_GATA"/>
    <property type="match status" value="1"/>
</dbReference>
<dbReference type="SUPFAM" id="SSF57716">
    <property type="entry name" value="Glucocorticoid receptor-like (DNA-binding domain)"/>
    <property type="match status" value="1"/>
</dbReference>
<gene>
    <name evidence="7" type="ORF">BN860_10792g</name>
</gene>
<dbReference type="InterPro" id="IPR000679">
    <property type="entry name" value="Znf_GATA"/>
</dbReference>
<evidence type="ECO:0000313" key="8">
    <source>
        <dbReference type="Proteomes" id="UP000019375"/>
    </source>
</evidence>
<dbReference type="PROSITE" id="PS50114">
    <property type="entry name" value="GATA_ZN_FINGER_2"/>
    <property type="match status" value="1"/>
</dbReference>
<dbReference type="GO" id="GO:0043565">
    <property type="term" value="F:sequence-specific DNA binding"/>
    <property type="evidence" value="ECO:0007669"/>
    <property type="project" value="InterPro"/>
</dbReference>
<dbReference type="Pfam" id="PF00320">
    <property type="entry name" value="GATA"/>
    <property type="match status" value="1"/>
</dbReference>
<dbReference type="SMART" id="SM00401">
    <property type="entry name" value="ZnF_GATA"/>
    <property type="match status" value="1"/>
</dbReference>
<dbReference type="GO" id="GO:0006355">
    <property type="term" value="P:regulation of DNA-templated transcription"/>
    <property type="evidence" value="ECO:0007669"/>
    <property type="project" value="InterPro"/>
</dbReference>
<keyword evidence="3" id="KW-0862">Zinc</keyword>
<feature type="domain" description="GATA-type" evidence="6">
    <location>
        <begin position="387"/>
        <end position="423"/>
    </location>
</feature>
<dbReference type="PANTHER" id="PTHR45658">
    <property type="entry name" value="GATA TRANSCRIPTION FACTOR"/>
    <property type="match status" value="1"/>
</dbReference>
<dbReference type="AlphaFoldDB" id="A0A8J2T782"/>
<name>A0A8J2T782_ZYGB2</name>
<dbReference type="Proteomes" id="UP000019375">
    <property type="component" value="Unassembled WGS sequence"/>
</dbReference>
<keyword evidence="1" id="KW-0479">Metal-binding</keyword>
<dbReference type="InterPro" id="IPR051140">
    <property type="entry name" value="GATA_TF"/>
</dbReference>
<reference evidence="8" key="1">
    <citation type="journal article" date="2013" name="Genome Announc.">
        <title>Genome sequence of the food spoilage yeast Zygosaccharomyces bailii CLIB 213(T).</title>
        <authorList>
            <person name="Galeote V."/>
            <person name="Bigey F."/>
            <person name="Devillers H."/>
            <person name="Neuveglise C."/>
            <person name="Dequin S."/>
        </authorList>
    </citation>
    <scope>NUCLEOTIDE SEQUENCE [LARGE SCALE GENOMIC DNA]</scope>
    <source>
        <strain evidence="8">CLIB 213 / ATCC 58445 / CBS 680 / CCRC 21525 / NBRC 1098 / NCYC 1416 / NRRL Y-2227</strain>
    </source>
</reference>
<evidence type="ECO:0000313" key="7">
    <source>
        <dbReference type="EMBL" id="CDF88460.1"/>
    </source>
</evidence>
<evidence type="ECO:0000256" key="4">
    <source>
        <dbReference type="PROSITE-ProRule" id="PRU00094"/>
    </source>
</evidence>
<proteinExistence type="predicted"/>
<dbReference type="PANTHER" id="PTHR45658:SF18">
    <property type="entry name" value="PROTEIN GAT2"/>
    <property type="match status" value="1"/>
</dbReference>
<feature type="compositionally biased region" description="Low complexity" evidence="5">
    <location>
        <begin position="262"/>
        <end position="275"/>
    </location>
</feature>
<accession>A0A8J2T782</accession>
<dbReference type="EMBL" id="HG316455">
    <property type="protein sequence ID" value="CDF88460.1"/>
    <property type="molecule type" value="Genomic_DNA"/>
</dbReference>
<keyword evidence="2 4" id="KW-0863">Zinc-finger</keyword>
<evidence type="ECO:0000256" key="2">
    <source>
        <dbReference type="ARBA" id="ARBA00022771"/>
    </source>
</evidence>